<dbReference type="InterPro" id="IPR027417">
    <property type="entry name" value="P-loop_NTPase"/>
</dbReference>
<dbReference type="PROSITE" id="PS51194">
    <property type="entry name" value="HELICASE_CTER"/>
    <property type="match status" value="1"/>
</dbReference>
<proteinExistence type="predicted"/>
<feature type="compositionally biased region" description="Acidic residues" evidence="1">
    <location>
        <begin position="542"/>
        <end position="556"/>
    </location>
</feature>
<sequence>MPQINEWANNNRQGFLDWVYRTFNHEKRDVKTPFGELFPHQVFVRNFMEYNSPYRGLLLYHGLGSGKTASSIAAAEGFINKNKKIIVLLPASLEMNYRDEIMKHASSGNPTKKLWSYIEIKKIATKQADAALALDVSPNFLKKNSKIWFPFSEGLPPNAVLRKDIAWKDLEESEQRSAKATLKEIINKNYTFIRYNGITQSALAKYKKDFFNDAFIVVDEVHNFVSRVVNGSKITRSIYTKIMDASNIKLVLLTGTPIINHPFELSIMLNLVRGYINVYEFPLLKDAVLPEQRQIDDILTENKFAKFIDQYFVLNQEKKILITLLPEGFVNDGDGKMKAIKGSSSENTTSSASGTASGTSGSGGGSGGGSGAGGSNAGGGMTSTDIIKGLNSEIAKHIRVVKRTQLTEMFTLPTNKDDFNNLFLDETDRENPRVKNNDLFKRRILGTVSYVKNIGSEYFPTVLPKVIEQIPLSDHQFSKYLIVRDEERVMERRSRQNKGGVMAKKTSVYRAFSRMACNFVFPNNIERPFPKDLRKALKMEIDREESDEESDDEDDKNEAAKGNDKHDKIDKVKLKKDYEEIIKTSIKKLADDPSLLSIENLRTLYSPKFAKIIERVNSTEGKCLIYSQFRTVEGLGVLRLALISAGYKEVHIEKKSKENDSVIWNIVDEEEVLDAKYDGKRFIVFDTDREKANILLQLYNGIYNNIEEARPGSLKANLRGEMFKTFMITQSGAEGISLKNVRCVLITEPFWNSVRIDQVIGRAARAGSHLELPKDEQNVSVYIYTSIFTKKQLKDNFSLRSLDNELTSDAHIMQIALKKDEIIQAFQNNLKTASVDCRTNATLNELDLGKGMQCYSFPIPIDNDAYAFVPDIRIDNDSNNGKGKGDKHKIVRTRKIKGKVVSYKGKKYVIVDDYPNKFFNYTLYKNAGILQEEEIR</sequence>
<dbReference type="Pfam" id="PF00176">
    <property type="entry name" value="SNF2-rel_dom"/>
    <property type="match status" value="1"/>
</dbReference>
<dbReference type="EMBL" id="MN740977">
    <property type="protein sequence ID" value="QHU21009.1"/>
    <property type="molecule type" value="Genomic_DNA"/>
</dbReference>
<dbReference type="SMART" id="SM00487">
    <property type="entry name" value="DEXDc"/>
    <property type="match status" value="1"/>
</dbReference>
<dbReference type="GO" id="GO:0005524">
    <property type="term" value="F:ATP binding"/>
    <property type="evidence" value="ECO:0007669"/>
    <property type="project" value="InterPro"/>
</dbReference>
<dbReference type="InterPro" id="IPR000330">
    <property type="entry name" value="SNF2_N"/>
</dbReference>
<evidence type="ECO:0000256" key="1">
    <source>
        <dbReference type="SAM" id="MobiDB-lite"/>
    </source>
</evidence>
<feature type="compositionally biased region" description="Gly residues" evidence="1">
    <location>
        <begin position="360"/>
        <end position="377"/>
    </location>
</feature>
<feature type="domain" description="Helicase ATP-binding" evidence="2">
    <location>
        <begin position="48"/>
        <end position="275"/>
    </location>
</feature>
<evidence type="ECO:0000259" key="2">
    <source>
        <dbReference type="PROSITE" id="PS51192"/>
    </source>
</evidence>
<evidence type="ECO:0000313" key="4">
    <source>
        <dbReference type="EMBL" id="QHU21009.1"/>
    </source>
</evidence>
<dbReference type="Gene3D" id="3.40.50.300">
    <property type="entry name" value="P-loop containing nucleotide triphosphate hydrolases"/>
    <property type="match status" value="2"/>
</dbReference>
<dbReference type="AlphaFoldDB" id="A0A6C0KTS9"/>
<dbReference type="SUPFAM" id="SSF52540">
    <property type="entry name" value="P-loop containing nucleoside triphosphate hydrolases"/>
    <property type="match status" value="2"/>
</dbReference>
<protein>
    <recommendedName>
        <fullName evidence="5">Helicase ATP-binding domain-containing protein</fullName>
    </recommendedName>
</protein>
<evidence type="ECO:0000259" key="3">
    <source>
        <dbReference type="PROSITE" id="PS51194"/>
    </source>
</evidence>
<reference evidence="4" key="1">
    <citation type="journal article" date="2020" name="Nature">
        <title>Giant virus diversity and host interactions through global metagenomics.</title>
        <authorList>
            <person name="Schulz F."/>
            <person name="Roux S."/>
            <person name="Paez-Espino D."/>
            <person name="Jungbluth S."/>
            <person name="Walsh D.A."/>
            <person name="Denef V.J."/>
            <person name="McMahon K.D."/>
            <person name="Konstantinidis K.T."/>
            <person name="Eloe-Fadrosh E.A."/>
            <person name="Kyrpides N.C."/>
            <person name="Woyke T."/>
        </authorList>
    </citation>
    <scope>NUCLEOTIDE SEQUENCE</scope>
    <source>
        <strain evidence="4">GVMAG-S-3300013094-100</strain>
    </source>
</reference>
<dbReference type="InterPro" id="IPR014001">
    <property type="entry name" value="Helicase_ATP-bd"/>
</dbReference>
<feature type="compositionally biased region" description="Low complexity" evidence="1">
    <location>
        <begin position="342"/>
        <end position="359"/>
    </location>
</feature>
<organism evidence="4">
    <name type="scientific">viral metagenome</name>
    <dbReference type="NCBI Taxonomy" id="1070528"/>
    <lineage>
        <taxon>unclassified sequences</taxon>
        <taxon>metagenomes</taxon>
        <taxon>organismal metagenomes</taxon>
    </lineage>
</organism>
<dbReference type="PROSITE" id="PS51192">
    <property type="entry name" value="HELICASE_ATP_BIND_1"/>
    <property type="match status" value="1"/>
</dbReference>
<feature type="region of interest" description="Disordered" evidence="1">
    <location>
        <begin position="541"/>
        <end position="564"/>
    </location>
</feature>
<accession>A0A6C0KTS9</accession>
<dbReference type="Pfam" id="PF00271">
    <property type="entry name" value="Helicase_C"/>
    <property type="match status" value="1"/>
</dbReference>
<evidence type="ECO:0008006" key="5">
    <source>
        <dbReference type="Google" id="ProtNLM"/>
    </source>
</evidence>
<feature type="domain" description="Helicase C-terminal" evidence="3">
    <location>
        <begin position="665"/>
        <end position="823"/>
    </location>
</feature>
<name>A0A6C0KTS9_9ZZZZ</name>
<dbReference type="InterPro" id="IPR001650">
    <property type="entry name" value="Helicase_C-like"/>
</dbReference>
<feature type="region of interest" description="Disordered" evidence="1">
    <location>
        <begin position="340"/>
        <end position="377"/>
    </location>
</feature>